<evidence type="ECO:0000256" key="17">
    <source>
        <dbReference type="PIRSR" id="PIRSR600823-4"/>
    </source>
</evidence>
<feature type="binding site" evidence="16">
    <location>
        <position position="77"/>
    </location>
    <ligand>
        <name>Ca(2+)</name>
        <dbReference type="ChEBI" id="CHEBI:29108"/>
        <label>1</label>
    </ligand>
</feature>
<comment type="function">
    <text evidence="2">Removal of H(2)O(2), oxidation of toxic reductants, biosynthesis and degradation of lignin, suberization, auxin catabolism, response to environmental stresses such as wounding, pathogen attack and oxidative stress. These functions might be dependent on each isozyme/isoform in each plant tissue.</text>
</comment>
<dbReference type="STRING" id="52838.A0A4S8I866"/>
<organism evidence="21 22">
    <name type="scientific">Musa balbisiana</name>
    <name type="common">Banana</name>
    <dbReference type="NCBI Taxonomy" id="52838"/>
    <lineage>
        <taxon>Eukaryota</taxon>
        <taxon>Viridiplantae</taxon>
        <taxon>Streptophyta</taxon>
        <taxon>Embryophyta</taxon>
        <taxon>Tracheophyta</taxon>
        <taxon>Spermatophyta</taxon>
        <taxon>Magnoliopsida</taxon>
        <taxon>Liliopsida</taxon>
        <taxon>Zingiberales</taxon>
        <taxon>Musaceae</taxon>
        <taxon>Musa</taxon>
    </lineage>
</organism>
<feature type="binding site" evidence="16">
    <location>
        <position position="93"/>
    </location>
    <ligand>
        <name>Ca(2+)</name>
        <dbReference type="ChEBI" id="CHEBI:29108"/>
        <label>1</label>
    </ligand>
</feature>
<dbReference type="InterPro" id="IPR002016">
    <property type="entry name" value="Haem_peroxidase"/>
</dbReference>
<evidence type="ECO:0000256" key="1">
    <source>
        <dbReference type="ARBA" id="ARBA00000189"/>
    </source>
</evidence>
<evidence type="ECO:0000256" key="11">
    <source>
        <dbReference type="ARBA" id="ARBA00023157"/>
    </source>
</evidence>
<evidence type="ECO:0000256" key="5">
    <source>
        <dbReference type="ARBA" id="ARBA00022617"/>
    </source>
</evidence>
<keyword evidence="11 18" id="KW-1015">Disulfide bond</keyword>
<feature type="disulfide bond" evidence="18">
    <location>
        <begin position="40"/>
        <end position="119"/>
    </location>
</feature>
<feature type="binding site" evidence="16">
    <location>
        <position position="75"/>
    </location>
    <ligand>
        <name>Ca(2+)</name>
        <dbReference type="ChEBI" id="CHEBI:29108"/>
        <label>1</label>
    </ligand>
</feature>
<dbReference type="PRINTS" id="PR00461">
    <property type="entry name" value="PLPEROXIDASE"/>
</dbReference>
<evidence type="ECO:0000256" key="3">
    <source>
        <dbReference type="ARBA" id="ARBA00022525"/>
    </source>
</evidence>
<evidence type="ECO:0000313" key="21">
    <source>
        <dbReference type="EMBL" id="THU44158.1"/>
    </source>
</evidence>
<comment type="catalytic activity">
    <reaction evidence="1 19">
        <text>2 a phenolic donor + H2O2 = 2 a phenolic radical donor + 2 H2O</text>
        <dbReference type="Rhea" id="RHEA:56136"/>
        <dbReference type="ChEBI" id="CHEBI:15377"/>
        <dbReference type="ChEBI" id="CHEBI:16240"/>
        <dbReference type="ChEBI" id="CHEBI:139520"/>
        <dbReference type="ChEBI" id="CHEBI:139521"/>
        <dbReference type="EC" id="1.11.1.7"/>
    </reaction>
</comment>
<dbReference type="GO" id="GO:0020037">
    <property type="term" value="F:heme binding"/>
    <property type="evidence" value="ECO:0007669"/>
    <property type="project" value="UniProtKB-UniRule"/>
</dbReference>
<comment type="cofactor">
    <cofactor evidence="16 19">
        <name>heme b</name>
        <dbReference type="ChEBI" id="CHEBI:60344"/>
    </cofactor>
    <text evidence="16 19">Binds 1 heme b (iron(II)-protoporphyrin IX) group per subunit.</text>
</comment>
<feature type="disulfide bond" evidence="18">
    <location>
        <begin position="73"/>
        <end position="78"/>
    </location>
</feature>
<evidence type="ECO:0000256" key="2">
    <source>
        <dbReference type="ARBA" id="ARBA00002322"/>
    </source>
</evidence>
<feature type="binding site" evidence="16">
    <location>
        <position position="79"/>
    </location>
    <ligand>
        <name>Ca(2+)</name>
        <dbReference type="ChEBI" id="CHEBI:29108"/>
        <label>1</label>
    </ligand>
</feature>
<dbReference type="EC" id="1.11.1.7" evidence="19"/>
<feature type="binding site" evidence="16">
    <location>
        <position position="72"/>
    </location>
    <ligand>
        <name>Ca(2+)</name>
        <dbReference type="ChEBI" id="CHEBI:29108"/>
        <label>1</label>
    </ligand>
</feature>
<dbReference type="AlphaFoldDB" id="A0A4S8I866"/>
<dbReference type="InterPro" id="IPR033905">
    <property type="entry name" value="Secretory_peroxidase"/>
</dbReference>
<evidence type="ECO:0000256" key="6">
    <source>
        <dbReference type="ARBA" id="ARBA00022723"/>
    </source>
</evidence>
<keyword evidence="13 19" id="KW-0376">Hydrogen peroxide</keyword>
<accession>A0A4S8I866</accession>
<keyword evidence="7 19" id="KW-0732">Signal</keyword>
<keyword evidence="4 19" id="KW-0575">Peroxidase</keyword>
<keyword evidence="22" id="KW-1185">Reference proteome</keyword>
<feature type="binding site" description="axial binding residue" evidence="16">
    <location>
        <position position="212"/>
    </location>
    <ligand>
        <name>heme b</name>
        <dbReference type="ChEBI" id="CHEBI:60344"/>
    </ligand>
    <ligandPart>
        <name>Fe</name>
        <dbReference type="ChEBI" id="CHEBI:18248"/>
    </ligandPart>
</feature>
<dbReference type="GO" id="GO:0140825">
    <property type="term" value="F:lactoperoxidase activity"/>
    <property type="evidence" value="ECO:0007669"/>
    <property type="project" value="UniProtKB-EC"/>
</dbReference>
<dbReference type="InterPro" id="IPR000823">
    <property type="entry name" value="Peroxidase_pln"/>
</dbReference>
<feature type="active site" description="Proton acceptor" evidence="14">
    <location>
        <position position="71"/>
    </location>
</feature>
<dbReference type="Gene3D" id="1.10.520.10">
    <property type="match status" value="1"/>
</dbReference>
<dbReference type="Pfam" id="PF00141">
    <property type="entry name" value="peroxidase"/>
    <property type="match status" value="1"/>
</dbReference>
<feature type="binding site" evidence="16">
    <location>
        <position position="213"/>
    </location>
    <ligand>
        <name>Ca(2+)</name>
        <dbReference type="ChEBI" id="CHEBI:29108"/>
        <label>2</label>
    </ligand>
</feature>
<evidence type="ECO:0000256" key="10">
    <source>
        <dbReference type="ARBA" id="ARBA00023004"/>
    </source>
</evidence>
<keyword evidence="12" id="KW-0325">Glycoprotein</keyword>
<keyword evidence="10 16" id="KW-0408">Iron</keyword>
<keyword evidence="9 19" id="KW-0560">Oxidoreductase</keyword>
<protein>
    <recommendedName>
        <fullName evidence="19">Peroxidase</fullName>
        <ecNumber evidence="19">1.11.1.7</ecNumber>
    </recommendedName>
</protein>
<dbReference type="SUPFAM" id="SSF48113">
    <property type="entry name" value="Heme-dependent peroxidases"/>
    <property type="match status" value="1"/>
</dbReference>
<sequence>MESSFLLLRFVLLASALTLGACTAGCPSAGLKPNFYGSSCPNAEQIVQTIIYKEAEKNPILPAKLLRMFFHDCFVRGCDASLLLNSTSESTAEKDAPPNLSLAGFEVIDMVKEALEQACPGTVSCADIVALAARDSVSFPFGKSLWDVKTGRRDGNVSLLSEALVNIPRPTSNFTTLVRSFANKSLGVEDLVTLSGTRNGRRADAMSIRGAHTIGVGHCNLFAERLYNFTGKGDSDPSLDPAYAAFLRTKCSPTDNTTTVIMDPGSGLKFDSHYYVNLKQNKGLFQSDAVLLTDGAASKVVDAMVDFGAFLAAFRKSITKMGDVGVLTGKEGEIRKHCRFVN</sequence>
<comment type="caution">
    <text evidence="21">The sequence shown here is derived from an EMBL/GenBank/DDBJ whole genome shotgun (WGS) entry which is preliminary data.</text>
</comment>
<feature type="binding site" evidence="15">
    <location>
        <position position="168"/>
    </location>
    <ligand>
        <name>substrate</name>
    </ligand>
</feature>
<keyword evidence="6 16" id="KW-0479">Metal-binding</keyword>
<dbReference type="PANTHER" id="PTHR31235">
    <property type="entry name" value="PEROXIDASE 25-RELATED"/>
    <property type="match status" value="1"/>
</dbReference>
<dbReference type="GO" id="GO:0046872">
    <property type="term" value="F:metal ion binding"/>
    <property type="evidence" value="ECO:0007669"/>
    <property type="project" value="UniProtKB-UniRule"/>
</dbReference>
<keyword evidence="5 19" id="KW-0349">Heme</keyword>
<feature type="binding site" evidence="16">
    <location>
        <position position="81"/>
    </location>
    <ligand>
        <name>Ca(2+)</name>
        <dbReference type="ChEBI" id="CHEBI:29108"/>
        <label>1</label>
    </ligand>
</feature>
<feature type="chain" id="PRO_5021039537" description="Peroxidase" evidence="19">
    <location>
        <begin position="25"/>
        <end position="342"/>
    </location>
</feature>
<evidence type="ECO:0000256" key="16">
    <source>
        <dbReference type="PIRSR" id="PIRSR600823-3"/>
    </source>
</evidence>
<dbReference type="FunFam" id="1.10.420.10:FF:000008">
    <property type="entry name" value="Peroxidase"/>
    <property type="match status" value="1"/>
</dbReference>
<evidence type="ECO:0000256" key="13">
    <source>
        <dbReference type="ARBA" id="ARBA00023324"/>
    </source>
</evidence>
<dbReference type="GO" id="GO:0005576">
    <property type="term" value="C:extracellular region"/>
    <property type="evidence" value="ECO:0007669"/>
    <property type="project" value="UniProtKB-SubCell"/>
</dbReference>
<dbReference type="GO" id="GO:0006979">
    <property type="term" value="P:response to oxidative stress"/>
    <property type="evidence" value="ECO:0007669"/>
    <property type="project" value="UniProtKB-UniRule"/>
</dbReference>
<name>A0A4S8I866_MUSBA</name>
<evidence type="ECO:0000256" key="9">
    <source>
        <dbReference type="ARBA" id="ARBA00023002"/>
    </source>
</evidence>
<reference evidence="21 22" key="1">
    <citation type="journal article" date="2019" name="Nat. Plants">
        <title>Genome sequencing of Musa balbisiana reveals subgenome evolution and function divergence in polyploid bananas.</title>
        <authorList>
            <person name="Yao X."/>
        </authorList>
    </citation>
    <scope>NUCLEOTIDE SEQUENCE [LARGE SCALE GENOMIC DNA]</scope>
    <source>
        <strain evidence="22">cv. DH-PKW</strain>
        <tissue evidence="21">Leaves</tissue>
    </source>
</reference>
<dbReference type="InterPro" id="IPR010255">
    <property type="entry name" value="Haem_peroxidase_sf"/>
</dbReference>
<proteinExistence type="inferred from homology"/>
<feature type="binding site" evidence="16">
    <location>
        <position position="263"/>
    </location>
    <ligand>
        <name>Ca(2+)</name>
        <dbReference type="ChEBI" id="CHEBI:29108"/>
        <label>2</label>
    </ligand>
</feature>
<comment type="subcellular location">
    <subcellularLocation>
        <location evidence="19">Secreted</location>
    </subcellularLocation>
</comment>
<feature type="signal peptide" evidence="19">
    <location>
        <begin position="1"/>
        <end position="24"/>
    </location>
</feature>
<comment type="cofactor">
    <cofactor evidence="16 19">
        <name>Ca(2+)</name>
        <dbReference type="ChEBI" id="CHEBI:29108"/>
    </cofactor>
    <text evidence="16 19">Binds 2 calcium ions per subunit.</text>
</comment>
<dbReference type="GO" id="GO:0042744">
    <property type="term" value="P:hydrogen peroxide catabolic process"/>
    <property type="evidence" value="ECO:0007669"/>
    <property type="project" value="UniProtKB-KW"/>
</dbReference>
<feature type="disulfide bond" evidence="18">
    <location>
        <begin position="219"/>
        <end position="251"/>
    </location>
</feature>
<dbReference type="Proteomes" id="UP000317650">
    <property type="component" value="Chromosome 2"/>
</dbReference>
<dbReference type="Gene3D" id="1.10.420.10">
    <property type="entry name" value="Peroxidase, domain 2"/>
    <property type="match status" value="1"/>
</dbReference>
<evidence type="ECO:0000259" key="20">
    <source>
        <dbReference type="PROSITE" id="PS50873"/>
    </source>
</evidence>
<dbReference type="PROSITE" id="PS50873">
    <property type="entry name" value="PEROXIDASE_4"/>
    <property type="match status" value="1"/>
</dbReference>
<evidence type="ECO:0000313" key="22">
    <source>
        <dbReference type="Proteomes" id="UP000317650"/>
    </source>
</evidence>
<evidence type="ECO:0000256" key="15">
    <source>
        <dbReference type="PIRSR" id="PIRSR600823-2"/>
    </source>
</evidence>
<evidence type="ECO:0000256" key="14">
    <source>
        <dbReference type="PIRSR" id="PIRSR600823-1"/>
    </source>
</evidence>
<gene>
    <name evidence="21" type="ORF">C4D60_Mb02t04450</name>
</gene>
<feature type="disulfide bond" evidence="18">
    <location>
        <begin position="125"/>
        <end position="338"/>
    </location>
</feature>
<dbReference type="EMBL" id="PYDT01000011">
    <property type="protein sequence ID" value="THU44158.1"/>
    <property type="molecule type" value="Genomic_DNA"/>
</dbReference>
<evidence type="ECO:0000256" key="4">
    <source>
        <dbReference type="ARBA" id="ARBA00022559"/>
    </source>
</evidence>
<keyword evidence="3 19" id="KW-0964">Secreted</keyword>
<feature type="site" description="Transition state stabilizer" evidence="17">
    <location>
        <position position="67"/>
    </location>
</feature>
<dbReference type="PRINTS" id="PR00458">
    <property type="entry name" value="PEROXIDASE"/>
</dbReference>
<feature type="binding site" evidence="16">
    <location>
        <position position="271"/>
    </location>
    <ligand>
        <name>Ca(2+)</name>
        <dbReference type="ChEBI" id="CHEBI:29108"/>
        <label>2</label>
    </ligand>
</feature>
<evidence type="ECO:0000256" key="7">
    <source>
        <dbReference type="ARBA" id="ARBA00022729"/>
    </source>
</evidence>
<feature type="domain" description="Plant heme peroxidase family profile" evidence="20">
    <location>
        <begin position="30"/>
        <end position="342"/>
    </location>
</feature>
<comment type="similarity">
    <text evidence="19">Belongs to the peroxidase family. Classical plant (class III) peroxidase subfamily.</text>
</comment>
<evidence type="ECO:0000256" key="19">
    <source>
        <dbReference type="RuleBase" id="RU362060"/>
    </source>
</evidence>
<keyword evidence="8 16" id="KW-0106">Calcium</keyword>
<evidence type="ECO:0000256" key="12">
    <source>
        <dbReference type="ARBA" id="ARBA00023180"/>
    </source>
</evidence>
<evidence type="ECO:0000256" key="8">
    <source>
        <dbReference type="ARBA" id="ARBA00022837"/>
    </source>
</evidence>
<evidence type="ECO:0000256" key="18">
    <source>
        <dbReference type="PIRSR" id="PIRSR600823-5"/>
    </source>
</evidence>
<dbReference type="FunFam" id="1.10.520.10:FF:000001">
    <property type="entry name" value="Peroxidase"/>
    <property type="match status" value="1"/>
</dbReference>
<dbReference type="CDD" id="cd00693">
    <property type="entry name" value="secretory_peroxidase"/>
    <property type="match status" value="1"/>
</dbReference>